<gene>
    <name evidence="2" type="ORF">Q644_01230</name>
</gene>
<dbReference type="PATRIC" id="fig|1337887.3.peg.268"/>
<evidence type="ECO:0000313" key="2">
    <source>
        <dbReference type="EMBL" id="ERM03545.1"/>
    </source>
</evidence>
<organism evidence="2 3">
    <name type="scientific">Brucella intermedia 229E</name>
    <dbReference type="NCBI Taxonomy" id="1337887"/>
    <lineage>
        <taxon>Bacteria</taxon>
        <taxon>Pseudomonadati</taxon>
        <taxon>Pseudomonadota</taxon>
        <taxon>Alphaproteobacteria</taxon>
        <taxon>Hyphomicrobiales</taxon>
        <taxon>Brucellaceae</taxon>
        <taxon>Brucella/Ochrobactrum group</taxon>
        <taxon>Brucella</taxon>
    </lineage>
</organism>
<comment type="caution">
    <text evidence="2">The sequence shown here is derived from an EMBL/GenBank/DDBJ whole genome shotgun (WGS) entry which is preliminary data.</text>
</comment>
<sequence length="158" mass="17075">MTFGSIARIVPWPSTLRARIFVILLLGLAVAYGLSFSLLYAERYMSAKAVMLGTLESDVATSIAVLDRLPANERANFTDWLSRGGNYRFVLGEGLKGVPDNSPTGAEIAARVEEAAGHRVPLRVESIPGDVRRLQIHLTLSDGDPLTIDVTPPARSCP</sequence>
<evidence type="ECO:0000256" key="1">
    <source>
        <dbReference type="SAM" id="Phobius"/>
    </source>
</evidence>
<proteinExistence type="predicted"/>
<dbReference type="EMBL" id="ASXJ01000009">
    <property type="protein sequence ID" value="ERM03545.1"/>
    <property type="molecule type" value="Genomic_DNA"/>
</dbReference>
<dbReference type="AlphaFoldDB" id="U4VC36"/>
<feature type="transmembrane region" description="Helical" evidence="1">
    <location>
        <begin position="20"/>
        <end position="41"/>
    </location>
</feature>
<accession>U4VC36</accession>
<keyword evidence="1" id="KW-1133">Transmembrane helix</keyword>
<evidence type="ECO:0000313" key="3">
    <source>
        <dbReference type="Proteomes" id="UP000016842"/>
    </source>
</evidence>
<reference evidence="2 3" key="1">
    <citation type="journal article" date="2014" name="FEMS Microbiol. Lett.">
        <title>Genome sequencing analysis reveals virulence-related gene content of Ochrobactrum intermedium strain 229E, a urease-positive strain isolated from the human gastric niche.</title>
        <authorList>
            <person name="Kulkarni G.J."/>
            <person name="Shetty S."/>
            <person name="Dharne M.S."/>
            <person name="Shouche Y.S."/>
        </authorList>
    </citation>
    <scope>NUCLEOTIDE SEQUENCE [LARGE SCALE GENOMIC DNA]</scope>
    <source>
        <strain evidence="2 3">229E</strain>
    </source>
</reference>
<keyword evidence="1" id="KW-0472">Membrane</keyword>
<keyword evidence="1" id="KW-0812">Transmembrane</keyword>
<name>U4VC36_9HYPH</name>
<dbReference type="Proteomes" id="UP000016842">
    <property type="component" value="Unassembled WGS sequence"/>
</dbReference>
<protein>
    <submittedName>
        <fullName evidence="2">Uncharacterized protein</fullName>
    </submittedName>
</protein>